<proteinExistence type="predicted"/>
<dbReference type="Proteomes" id="UP000011615">
    <property type="component" value="Unassembled WGS sequence"/>
</dbReference>
<name>M0CTK9_9EURY</name>
<protein>
    <recommendedName>
        <fullName evidence="4">Phosphatidate cytidylyltransferase</fullName>
    </recommendedName>
</protein>
<accession>M0CTK9</accession>
<sequence length="64" mass="6515">MSRPGGPGVVAGLALVAAAVWSVGLGIQSLGMAAFVVGFVGYALLGEYDRLRLRESVPDPSGRV</sequence>
<dbReference type="AlphaFoldDB" id="M0CTK9"/>
<reference evidence="2 3" key="1">
    <citation type="journal article" date="2014" name="PLoS Genet.">
        <title>Phylogenetically driven sequencing of extremely halophilic archaea reveals strategies for static and dynamic osmo-response.</title>
        <authorList>
            <person name="Becker E.A."/>
            <person name="Seitzer P.M."/>
            <person name="Tritt A."/>
            <person name="Larsen D."/>
            <person name="Krusor M."/>
            <person name="Yao A.I."/>
            <person name="Wu D."/>
            <person name="Madern D."/>
            <person name="Eisen J.A."/>
            <person name="Darling A.E."/>
            <person name="Facciotti M.T."/>
        </authorList>
    </citation>
    <scope>NUCLEOTIDE SEQUENCE [LARGE SCALE GENOMIC DNA]</scope>
    <source>
        <strain evidence="2 3">JCM 13563</strain>
    </source>
</reference>
<keyword evidence="1" id="KW-1133">Transmembrane helix</keyword>
<keyword evidence="3" id="KW-1185">Reference proteome</keyword>
<organism evidence="2 3">
    <name type="scientific">Natrinema limicola JCM 13563</name>
    <dbReference type="NCBI Taxonomy" id="1230457"/>
    <lineage>
        <taxon>Archaea</taxon>
        <taxon>Methanobacteriati</taxon>
        <taxon>Methanobacteriota</taxon>
        <taxon>Stenosarchaea group</taxon>
        <taxon>Halobacteria</taxon>
        <taxon>Halobacteriales</taxon>
        <taxon>Natrialbaceae</taxon>
        <taxon>Natrinema</taxon>
    </lineage>
</organism>
<keyword evidence="1" id="KW-0812">Transmembrane</keyword>
<keyword evidence="1" id="KW-0472">Membrane</keyword>
<dbReference type="RefSeq" id="WP_008009439.1">
    <property type="nucleotide sequence ID" value="NZ_AOIT01000016.1"/>
</dbReference>
<evidence type="ECO:0000313" key="2">
    <source>
        <dbReference type="EMBL" id="ELZ25219.1"/>
    </source>
</evidence>
<gene>
    <name evidence="2" type="ORF">C476_02227</name>
</gene>
<dbReference type="EMBL" id="AOIT01000016">
    <property type="protein sequence ID" value="ELZ25219.1"/>
    <property type="molecule type" value="Genomic_DNA"/>
</dbReference>
<feature type="transmembrane region" description="Helical" evidence="1">
    <location>
        <begin position="12"/>
        <end position="45"/>
    </location>
</feature>
<evidence type="ECO:0008006" key="4">
    <source>
        <dbReference type="Google" id="ProtNLM"/>
    </source>
</evidence>
<evidence type="ECO:0000313" key="3">
    <source>
        <dbReference type="Proteomes" id="UP000011615"/>
    </source>
</evidence>
<comment type="caution">
    <text evidence="2">The sequence shown here is derived from an EMBL/GenBank/DDBJ whole genome shotgun (WGS) entry which is preliminary data.</text>
</comment>
<dbReference type="PATRIC" id="fig|1230457.4.peg.439"/>
<dbReference type="STRING" id="1230457.C476_02227"/>
<evidence type="ECO:0000256" key="1">
    <source>
        <dbReference type="SAM" id="Phobius"/>
    </source>
</evidence>